<gene>
    <name evidence="1" type="ORF">MLD38_029942</name>
</gene>
<protein>
    <submittedName>
        <fullName evidence="1">Uncharacterized protein</fullName>
    </submittedName>
</protein>
<dbReference type="EMBL" id="CM042888">
    <property type="protein sequence ID" value="KAI4324453.1"/>
    <property type="molecule type" value="Genomic_DNA"/>
</dbReference>
<sequence>MYFFAATAADVPSSSVCCRNAAPFHAHAHALRSVEAAYYSSGVVLKVLSLRKGGRGYRPRRLRVNAASSTVDAARVVENAPLVEIPVTCYQLLGLADNSEKDEIVKSVIQLKQAQVEEGYTLEAIRARQDLLLDIRDKLLFEPEYAGNVREKNPPKSSLKLPLSWLAGALCLLQEVGEEKLVLNIGQAALQHYDAKRFGHDIVLSMALAECSIAKASFEKNKVSQGFEALARAQSFLRSRSSLGKMPLLAQIEESLEELAPACTLELLDLPRSPENVERRQGALGALCEMLRQGLDVEASARVQDWPCFLIQALSKLSAQEIVNLVSWTDVASSRKNKKSLESQSQRTVIDFKCFYLVMLAHIAHGFSSKQMELINRAKVICDCLVASEGIDLKFEEAFCRFLLGEGSEGDAIEKLKQLERNSNSSSLKALTGKEVLDASKEQPSLELWLKDAVLPLFADTKDCPPSLANFFKGERRVSERKNAKETLQTISTVNRRPLSSSVALNRQDMDDSLSNVSTSRHLISAVKQLSERQGFEILGDNASAENSVTSSNRMKRVSSLRHREHWLNILPGTDAVGQFIFVAILGSFTLFSFKLVNKNMRMFSRAQTYSIDKGSVAWTMDASPPHKVAPACIENNSIANKVENLVEMVKRQFKGSKEAQNIGISFLAASLSKRGFSISMPLEDAEALVRQWQSIKAEALGPDHRVHHLSEILDESMLDQWQDLAEKAKARSCYWRFLLLELSVLDAAVFSDGVGTETAEIEALLEEAAELVDESQPKNTNYCSSYKIHYVLKKQDGIWKFCKGDIQSPL</sequence>
<name>A0ACB9MLG2_9MYRT</name>
<accession>A0ACB9MLG2</accession>
<evidence type="ECO:0000313" key="1">
    <source>
        <dbReference type="EMBL" id="KAI4324453.1"/>
    </source>
</evidence>
<dbReference type="Proteomes" id="UP001057402">
    <property type="component" value="Chromosome 9"/>
</dbReference>
<keyword evidence="2" id="KW-1185">Reference proteome</keyword>
<organism evidence="1 2">
    <name type="scientific">Melastoma candidum</name>
    <dbReference type="NCBI Taxonomy" id="119954"/>
    <lineage>
        <taxon>Eukaryota</taxon>
        <taxon>Viridiplantae</taxon>
        <taxon>Streptophyta</taxon>
        <taxon>Embryophyta</taxon>
        <taxon>Tracheophyta</taxon>
        <taxon>Spermatophyta</taxon>
        <taxon>Magnoliopsida</taxon>
        <taxon>eudicotyledons</taxon>
        <taxon>Gunneridae</taxon>
        <taxon>Pentapetalae</taxon>
        <taxon>rosids</taxon>
        <taxon>malvids</taxon>
        <taxon>Myrtales</taxon>
        <taxon>Melastomataceae</taxon>
        <taxon>Melastomatoideae</taxon>
        <taxon>Melastomateae</taxon>
        <taxon>Melastoma</taxon>
    </lineage>
</organism>
<comment type="caution">
    <text evidence="1">The sequence shown here is derived from an EMBL/GenBank/DDBJ whole genome shotgun (WGS) entry which is preliminary data.</text>
</comment>
<proteinExistence type="predicted"/>
<evidence type="ECO:0000313" key="2">
    <source>
        <dbReference type="Proteomes" id="UP001057402"/>
    </source>
</evidence>
<reference evidence="2" key="1">
    <citation type="journal article" date="2023" name="Front. Plant Sci.">
        <title>Chromosomal-level genome assembly of Melastoma candidum provides insights into trichome evolution.</title>
        <authorList>
            <person name="Zhong Y."/>
            <person name="Wu W."/>
            <person name="Sun C."/>
            <person name="Zou P."/>
            <person name="Liu Y."/>
            <person name="Dai S."/>
            <person name="Zhou R."/>
        </authorList>
    </citation>
    <scope>NUCLEOTIDE SEQUENCE [LARGE SCALE GENOMIC DNA]</scope>
</reference>